<name>A0A7K1LGQ2_9MICC</name>
<feature type="compositionally biased region" description="Low complexity" evidence="1">
    <location>
        <begin position="92"/>
        <end position="103"/>
    </location>
</feature>
<feature type="domain" description="DUF3097" evidence="3">
    <location>
        <begin position="26"/>
        <end position="87"/>
    </location>
</feature>
<reference evidence="4 5" key="1">
    <citation type="submission" date="2019-12" db="EMBL/GenBank/DDBJ databases">
        <authorList>
            <person name="Li J."/>
            <person name="Shi Y."/>
            <person name="Xu G."/>
            <person name="Xiao D."/>
            <person name="Ran X."/>
        </authorList>
    </citation>
    <scope>NUCLEOTIDE SEQUENCE [LARGE SCALE GENOMIC DNA]</scope>
    <source>
        <strain evidence="4 5">JCM 15915</strain>
    </source>
</reference>
<dbReference type="Proteomes" id="UP000462152">
    <property type="component" value="Unassembled WGS sequence"/>
</dbReference>
<evidence type="ECO:0000256" key="1">
    <source>
        <dbReference type="SAM" id="MobiDB-lite"/>
    </source>
</evidence>
<dbReference type="OrthoDB" id="3398606at2"/>
<dbReference type="InterPro" id="IPR021447">
    <property type="entry name" value="DUF3097_C"/>
</dbReference>
<sequence length="287" mass="31463">MDRYGWGPQDLGSAGLSHRPPEPRDLEVRQGMVIEEVQSGWVGAAVSLQSVGGQRVVGLEDRHGAVRSFPLGDGFLYEGEPVRLVVPRPKKTTTPGRTRSGSVAVPGAKARTARASRMLVEGLHDAELIEKVWGDDLRIEGIVVEPMHGLDHVEEIIEEFAPSPQRRLGILADHLVEGSKESRLADQAMKLAGAQGNVLFVGHPYVDVWESVKPKAVGLREWPSVPRGEDWKTGILRRIGWPHETPAQRARAWKKILASVNTYADLDPGILGPVEHIIDFLTAAPEH</sequence>
<dbReference type="InterPro" id="IPR053883">
    <property type="entry name" value="DUF3097_N"/>
</dbReference>
<evidence type="ECO:0000259" key="3">
    <source>
        <dbReference type="Pfam" id="PF22845"/>
    </source>
</evidence>
<feature type="domain" description="DUF3097" evidence="2">
    <location>
        <begin position="116"/>
        <end position="282"/>
    </location>
</feature>
<organism evidence="4 5">
    <name type="scientific">Rothia koreensis</name>
    <dbReference type="NCBI Taxonomy" id="592378"/>
    <lineage>
        <taxon>Bacteria</taxon>
        <taxon>Bacillati</taxon>
        <taxon>Actinomycetota</taxon>
        <taxon>Actinomycetes</taxon>
        <taxon>Micrococcales</taxon>
        <taxon>Micrococcaceae</taxon>
        <taxon>Rothia</taxon>
    </lineage>
</organism>
<dbReference type="Pfam" id="PF11296">
    <property type="entry name" value="DUF3097_C"/>
    <property type="match status" value="1"/>
</dbReference>
<feature type="region of interest" description="Disordered" evidence="1">
    <location>
        <begin position="1"/>
        <end position="24"/>
    </location>
</feature>
<gene>
    <name evidence="4" type="ORF">GMA10_03900</name>
</gene>
<protein>
    <submittedName>
        <fullName evidence="4">DUF3097 family protein</fullName>
    </submittedName>
</protein>
<evidence type="ECO:0000313" key="4">
    <source>
        <dbReference type="EMBL" id="MUN54365.1"/>
    </source>
</evidence>
<dbReference type="EMBL" id="WOGT01000001">
    <property type="protein sequence ID" value="MUN54365.1"/>
    <property type="molecule type" value="Genomic_DNA"/>
</dbReference>
<comment type="caution">
    <text evidence="4">The sequence shown here is derived from an EMBL/GenBank/DDBJ whole genome shotgun (WGS) entry which is preliminary data.</text>
</comment>
<dbReference type="Pfam" id="PF22845">
    <property type="entry name" value="DUF3097_N"/>
    <property type="match status" value="1"/>
</dbReference>
<dbReference type="AlphaFoldDB" id="A0A7K1LGQ2"/>
<evidence type="ECO:0000313" key="5">
    <source>
        <dbReference type="Proteomes" id="UP000462152"/>
    </source>
</evidence>
<accession>A0A7K1LGQ2</accession>
<evidence type="ECO:0000259" key="2">
    <source>
        <dbReference type="Pfam" id="PF11296"/>
    </source>
</evidence>
<proteinExistence type="predicted"/>
<feature type="region of interest" description="Disordered" evidence="1">
    <location>
        <begin position="87"/>
        <end position="108"/>
    </location>
</feature>
<keyword evidence="5" id="KW-1185">Reference proteome</keyword>
<dbReference type="RefSeq" id="WP_129314412.1">
    <property type="nucleotide sequence ID" value="NZ_CP197643.1"/>
</dbReference>